<proteinExistence type="predicted"/>
<sequence>MPQNNRKLGVLFDVDGTLVDSNYLHTISWWHAFRQLGRNVPMASIHRAVGMGADKLIAHLLGQDRDKDQDSQAEDAHGAVFSTYWPALRAFDGAKDLLERCSGAGLTVVLASSSKRRELDVLTAAIGADEAVDGTTSSSDAEESKPAPDILVAALKAGGLQAADALFVGDAVWDVMAASELGIPTIGLTCGGTGEAELRDAGAIEIHTDPAALLADFEASVLGQLASGAANAGQPVKPGQNP</sequence>
<name>A0A1H1AC49_9MICC</name>
<organism evidence="1 2">
    <name type="scientific">Crystallibacter crystallopoietes</name>
    <dbReference type="NCBI Taxonomy" id="37928"/>
    <lineage>
        <taxon>Bacteria</taxon>
        <taxon>Bacillati</taxon>
        <taxon>Actinomycetota</taxon>
        <taxon>Actinomycetes</taxon>
        <taxon>Micrococcales</taxon>
        <taxon>Micrococcaceae</taxon>
        <taxon>Crystallibacter</taxon>
    </lineage>
</organism>
<dbReference type="RefSeq" id="WP_074699370.1">
    <property type="nucleotide sequence ID" value="NZ_CP018863.1"/>
</dbReference>
<dbReference type="SUPFAM" id="SSF56784">
    <property type="entry name" value="HAD-like"/>
    <property type="match status" value="1"/>
</dbReference>
<dbReference type="SFLD" id="SFLDS00003">
    <property type="entry name" value="Haloacid_Dehalogenase"/>
    <property type="match status" value="1"/>
</dbReference>
<gene>
    <name evidence="1" type="ORF">SAMN04489742_0856</name>
</gene>
<reference evidence="1 2" key="1">
    <citation type="submission" date="2016-10" db="EMBL/GenBank/DDBJ databases">
        <authorList>
            <person name="de Groot N.N."/>
        </authorList>
    </citation>
    <scope>NUCLEOTIDE SEQUENCE [LARGE SCALE GENOMIC DNA]</scope>
    <source>
        <strain evidence="1 2">DSM 20117</strain>
    </source>
</reference>
<dbReference type="InterPro" id="IPR023214">
    <property type="entry name" value="HAD_sf"/>
</dbReference>
<dbReference type="Proteomes" id="UP000181917">
    <property type="component" value="Unassembled WGS sequence"/>
</dbReference>
<dbReference type="AlphaFoldDB" id="A0A1H1AC49"/>
<accession>A0A1H1AC49</accession>
<dbReference type="KEGG" id="acry:AC20117_13040"/>
<dbReference type="GO" id="GO:0008967">
    <property type="term" value="F:phosphoglycolate phosphatase activity"/>
    <property type="evidence" value="ECO:0007669"/>
    <property type="project" value="TreeGrafter"/>
</dbReference>
<dbReference type="PANTHER" id="PTHR43434:SF16">
    <property type="entry name" value="BLL8046 PROTEIN"/>
    <property type="match status" value="1"/>
</dbReference>
<dbReference type="InterPro" id="IPR036412">
    <property type="entry name" value="HAD-like_sf"/>
</dbReference>
<dbReference type="PANTHER" id="PTHR43434">
    <property type="entry name" value="PHOSPHOGLYCOLATE PHOSPHATASE"/>
    <property type="match status" value="1"/>
</dbReference>
<dbReference type="NCBIfam" id="TIGR01549">
    <property type="entry name" value="HAD-SF-IA-v1"/>
    <property type="match status" value="1"/>
</dbReference>
<dbReference type="SFLD" id="SFLDG01129">
    <property type="entry name" value="C1.5:_HAD__Beta-PGM__Phosphata"/>
    <property type="match status" value="1"/>
</dbReference>
<keyword evidence="2" id="KW-1185">Reference proteome</keyword>
<dbReference type="InterPro" id="IPR006439">
    <property type="entry name" value="HAD-SF_hydro_IA"/>
</dbReference>
<dbReference type="EMBL" id="FNKH01000002">
    <property type="protein sequence ID" value="SDQ37227.1"/>
    <property type="molecule type" value="Genomic_DNA"/>
</dbReference>
<dbReference type="InterPro" id="IPR023198">
    <property type="entry name" value="PGP-like_dom2"/>
</dbReference>
<protein>
    <submittedName>
        <fullName evidence="1">Haloacid dehalogenase superfamily, subfamily IA, variant 3 with third motif having DD or ED/haloacid dehalogenase superfamily, subfamily IA, variant 1 with third motif having Dx(3-4)D or Dx(3-4)E</fullName>
    </submittedName>
</protein>
<dbReference type="STRING" id="37928.SAMN04489742_0856"/>
<dbReference type="Pfam" id="PF00702">
    <property type="entry name" value="Hydrolase"/>
    <property type="match status" value="1"/>
</dbReference>
<evidence type="ECO:0000313" key="2">
    <source>
        <dbReference type="Proteomes" id="UP000181917"/>
    </source>
</evidence>
<dbReference type="Gene3D" id="1.10.150.240">
    <property type="entry name" value="Putative phosphatase, domain 2"/>
    <property type="match status" value="1"/>
</dbReference>
<dbReference type="GO" id="GO:0005829">
    <property type="term" value="C:cytosol"/>
    <property type="evidence" value="ECO:0007669"/>
    <property type="project" value="TreeGrafter"/>
</dbReference>
<dbReference type="InterPro" id="IPR050155">
    <property type="entry name" value="HAD-like_hydrolase_sf"/>
</dbReference>
<dbReference type="GO" id="GO:0006281">
    <property type="term" value="P:DNA repair"/>
    <property type="evidence" value="ECO:0007669"/>
    <property type="project" value="TreeGrafter"/>
</dbReference>
<dbReference type="NCBIfam" id="TIGR01509">
    <property type="entry name" value="HAD-SF-IA-v3"/>
    <property type="match status" value="1"/>
</dbReference>
<dbReference type="Gene3D" id="3.40.50.1000">
    <property type="entry name" value="HAD superfamily/HAD-like"/>
    <property type="match status" value="1"/>
</dbReference>
<evidence type="ECO:0000313" key="1">
    <source>
        <dbReference type="EMBL" id="SDQ37227.1"/>
    </source>
</evidence>
<dbReference type="OrthoDB" id="9793014at2"/>